<sequence length="360" mass="40461">MSSARAATVHADGACIRVPRRFPRLRCMAREVEGEPFHVRPPIRAEVLERGQHRRRPLARHERVPDVAAQVSRCLLLWRLLLSGALLVLVRLDTESGGDRRRDDAGANPLHRRGIFQPEGFHAVIARCQFEDFKRMQPLVRAGLFRRLTCHFPRDIAGAPHALGDVLRKLLLRPNDGHVLAVEQGRIARRLDRLQIPPHEPLTKVLRLGSSPSQEQCGVDMEVPAVRPRERHFWRGNNPENPMLLLPARPRRTLPSLPRSGLNNLPEIGQPLSAAMPHGQGTHDHLTVSKRLHMVEDLRHTVAALLPLARSANRAKPARVTSERPRGPRPRCAEVQAHLLNLKPCPTTTADRGATPLFRT</sequence>
<protein>
    <submittedName>
        <fullName evidence="1">Uncharacterized protein</fullName>
    </submittedName>
</protein>
<organism evidence="1">
    <name type="scientific">Rhizobium meliloti</name>
    <name type="common">Ensifer meliloti</name>
    <name type="synonym">Sinorhizobium meliloti</name>
    <dbReference type="NCBI Taxonomy" id="382"/>
    <lineage>
        <taxon>Bacteria</taxon>
        <taxon>Pseudomonadati</taxon>
        <taxon>Pseudomonadota</taxon>
        <taxon>Alphaproteobacteria</taxon>
        <taxon>Hyphomicrobiales</taxon>
        <taxon>Rhizobiaceae</taxon>
        <taxon>Sinorhizobium/Ensifer group</taxon>
        <taxon>Sinorhizobium</taxon>
    </lineage>
</organism>
<dbReference type="EMBL" id="AF327371">
    <property type="protein sequence ID" value="AAG59890.1"/>
    <property type="molecule type" value="Genomic_DNA"/>
</dbReference>
<evidence type="ECO:0000313" key="1">
    <source>
        <dbReference type="EMBL" id="AAG59890.1"/>
    </source>
</evidence>
<proteinExistence type="predicted"/>
<reference evidence="1" key="1">
    <citation type="journal article" date="2001" name="J. Bacteriol.">
        <title>Sinorhizobium meliloti plasmid pRm1132f replicates by a rolling-circle mechanism.</title>
        <authorList>
            <person name="Barran L.R."/>
            <person name="Ritchot N."/>
            <person name="Bromfield E.S."/>
        </authorList>
    </citation>
    <scope>NUCLEOTIDE SEQUENCE</scope>
    <source>
        <plasmid evidence="1">pRm1132f</plasmid>
    </source>
</reference>
<dbReference type="AlphaFoldDB" id="Q9AGT4"/>
<keyword evidence="1" id="KW-0614">Plasmid</keyword>
<accession>Q9AGT4</accession>
<geneLocation type="plasmid" evidence="1">
    <name>pRm1132f</name>
</geneLocation>
<name>Q9AGT4_RHIML</name>